<reference evidence="1 2" key="1">
    <citation type="submission" date="2019-03" db="EMBL/GenBank/DDBJ databases">
        <title>First draft genome of Liparis tanakae, snailfish: a comprehensive survey of snailfish specific genes.</title>
        <authorList>
            <person name="Kim W."/>
            <person name="Song I."/>
            <person name="Jeong J.-H."/>
            <person name="Kim D."/>
            <person name="Kim S."/>
            <person name="Ryu S."/>
            <person name="Song J.Y."/>
            <person name="Lee S.K."/>
        </authorList>
    </citation>
    <scope>NUCLEOTIDE SEQUENCE [LARGE SCALE GENOMIC DNA]</scope>
    <source>
        <tissue evidence="1">Muscle</tissue>
    </source>
</reference>
<dbReference type="Proteomes" id="UP000314294">
    <property type="component" value="Unassembled WGS sequence"/>
</dbReference>
<comment type="caution">
    <text evidence="1">The sequence shown here is derived from an EMBL/GenBank/DDBJ whole genome shotgun (WGS) entry which is preliminary data.</text>
</comment>
<evidence type="ECO:0000313" key="1">
    <source>
        <dbReference type="EMBL" id="TNN75460.1"/>
    </source>
</evidence>
<dbReference type="AlphaFoldDB" id="A0A4Z2IC34"/>
<sequence length="68" mass="8061">MSLIYLAEEPSVLINKDRSHVTSLRYAAIDQFPSSEVYMWVKTQSVRVEQRQKLTWHLSQKHDKVNFP</sequence>
<gene>
    <name evidence="1" type="ORF">EYF80_014272</name>
</gene>
<evidence type="ECO:0000313" key="2">
    <source>
        <dbReference type="Proteomes" id="UP000314294"/>
    </source>
</evidence>
<dbReference type="EMBL" id="SRLO01000103">
    <property type="protein sequence ID" value="TNN75460.1"/>
    <property type="molecule type" value="Genomic_DNA"/>
</dbReference>
<accession>A0A4Z2IC34</accession>
<protein>
    <submittedName>
        <fullName evidence="1">Uncharacterized protein</fullName>
    </submittedName>
</protein>
<name>A0A4Z2IC34_9TELE</name>
<organism evidence="1 2">
    <name type="scientific">Liparis tanakae</name>
    <name type="common">Tanaka's snailfish</name>
    <dbReference type="NCBI Taxonomy" id="230148"/>
    <lineage>
        <taxon>Eukaryota</taxon>
        <taxon>Metazoa</taxon>
        <taxon>Chordata</taxon>
        <taxon>Craniata</taxon>
        <taxon>Vertebrata</taxon>
        <taxon>Euteleostomi</taxon>
        <taxon>Actinopterygii</taxon>
        <taxon>Neopterygii</taxon>
        <taxon>Teleostei</taxon>
        <taxon>Neoteleostei</taxon>
        <taxon>Acanthomorphata</taxon>
        <taxon>Eupercaria</taxon>
        <taxon>Perciformes</taxon>
        <taxon>Cottioidei</taxon>
        <taxon>Cottales</taxon>
        <taxon>Liparidae</taxon>
        <taxon>Liparis</taxon>
    </lineage>
</organism>
<keyword evidence="2" id="KW-1185">Reference proteome</keyword>
<proteinExistence type="predicted"/>